<feature type="transmembrane region" description="Helical" evidence="2">
    <location>
        <begin position="424"/>
        <end position="451"/>
    </location>
</feature>
<organism evidence="3 4">
    <name type="scientific">Apiospora saccharicola</name>
    <dbReference type="NCBI Taxonomy" id="335842"/>
    <lineage>
        <taxon>Eukaryota</taxon>
        <taxon>Fungi</taxon>
        <taxon>Dikarya</taxon>
        <taxon>Ascomycota</taxon>
        <taxon>Pezizomycotina</taxon>
        <taxon>Sordariomycetes</taxon>
        <taxon>Xylariomycetidae</taxon>
        <taxon>Amphisphaeriales</taxon>
        <taxon>Apiosporaceae</taxon>
        <taxon>Apiospora</taxon>
    </lineage>
</organism>
<keyword evidence="2" id="KW-0472">Membrane</keyword>
<evidence type="ECO:0000256" key="1">
    <source>
        <dbReference type="SAM" id="MobiDB-lite"/>
    </source>
</evidence>
<feature type="transmembrane region" description="Helical" evidence="2">
    <location>
        <begin position="349"/>
        <end position="369"/>
    </location>
</feature>
<sequence>MGAKSREKPRLRFRFIILIPFVTSAIAFAFHLVLLKSGADFEQRPGYFLLSIDTSHVFERIIVVKNADNAPQAGQNNGTDTGNGGGAGSGIGTAIPTGTQAGAPTGTATSAPTGTGGLLDDLGNLIPDNLIPNILNNSGSNSGSGSNGGTDGNNGGLLGEIGNLLPSLGQAAAAGGDPIPASPDDTGVNKFFSSLRGGLDQFFNGLLKNFENNFVDNLVKLAPGITRFLTGLLRGLTAEVNKKIQEFILSGVQEVRDVVGIEDRYDVYYSNVCRGKLRSRDDPNSVQYSACGSIKDLTKPSGQAPANRTTFFVLGTTNITFPFLEPGSVDLSSATAALDFVTTVNQVSLYTSLVTSALNFVLAPAVFLWPDSQPLVAANIIFSSMTPGSLLVGAVAQTLAMAVIRDVANDVGKAVSVQAGLGAGALVLLWLSWFLSLATAAFWDLYWFVYLRKEVWVKMKKPEDEIGSWKKSFAGARRRFKVREDPTDEEKLAFAGEGVESGELQGWKRSFAKARRRSKLKDAQRAAEDDETSSQRRLNVPEQQKGKDTMTGGISSFGNYRHSPIGVGRPSSSIISRGPSPQGRALV</sequence>
<feature type="region of interest" description="Disordered" evidence="1">
    <location>
        <begin position="518"/>
        <end position="587"/>
    </location>
</feature>
<evidence type="ECO:0000313" key="3">
    <source>
        <dbReference type="EMBL" id="KAK8045897.1"/>
    </source>
</evidence>
<keyword evidence="4" id="KW-1185">Reference proteome</keyword>
<proteinExistence type="predicted"/>
<evidence type="ECO:0000256" key="2">
    <source>
        <dbReference type="SAM" id="Phobius"/>
    </source>
</evidence>
<feature type="transmembrane region" description="Helical" evidence="2">
    <location>
        <begin position="381"/>
        <end position="404"/>
    </location>
</feature>
<dbReference type="Proteomes" id="UP001446871">
    <property type="component" value="Unassembled WGS sequence"/>
</dbReference>
<keyword evidence="2" id="KW-1133">Transmembrane helix</keyword>
<evidence type="ECO:0000313" key="4">
    <source>
        <dbReference type="Proteomes" id="UP001446871"/>
    </source>
</evidence>
<accession>A0ABR1TH23</accession>
<name>A0ABR1TH23_9PEZI</name>
<gene>
    <name evidence="3" type="ORF">PG996_013961</name>
</gene>
<feature type="transmembrane region" description="Helical" evidence="2">
    <location>
        <begin position="12"/>
        <end position="34"/>
    </location>
</feature>
<dbReference type="EMBL" id="JAQQWM010000009">
    <property type="protein sequence ID" value="KAK8045897.1"/>
    <property type="molecule type" value="Genomic_DNA"/>
</dbReference>
<reference evidence="3 4" key="1">
    <citation type="submission" date="2023-01" db="EMBL/GenBank/DDBJ databases">
        <title>Analysis of 21 Apiospora genomes using comparative genomics revels a genus with tremendous synthesis potential of carbohydrate active enzymes and secondary metabolites.</title>
        <authorList>
            <person name="Sorensen T."/>
        </authorList>
    </citation>
    <scope>NUCLEOTIDE SEQUENCE [LARGE SCALE GENOMIC DNA]</scope>
    <source>
        <strain evidence="3 4">CBS 83171</strain>
    </source>
</reference>
<protein>
    <submittedName>
        <fullName evidence="3">Uncharacterized protein</fullName>
    </submittedName>
</protein>
<comment type="caution">
    <text evidence="3">The sequence shown here is derived from an EMBL/GenBank/DDBJ whole genome shotgun (WGS) entry which is preliminary data.</text>
</comment>
<keyword evidence="2" id="KW-0812">Transmembrane</keyword>
<feature type="compositionally biased region" description="Low complexity" evidence="1">
    <location>
        <begin position="563"/>
        <end position="581"/>
    </location>
</feature>